<dbReference type="EMBL" id="JAFNEN010000627">
    <property type="protein sequence ID" value="KAG8179419.1"/>
    <property type="molecule type" value="Genomic_DNA"/>
</dbReference>
<dbReference type="AlphaFoldDB" id="A0AAV6U5W4"/>
<evidence type="ECO:0000313" key="3">
    <source>
        <dbReference type="Proteomes" id="UP000827092"/>
    </source>
</evidence>
<name>A0AAV6U5W4_9ARAC</name>
<protein>
    <submittedName>
        <fullName evidence="2">Uncharacterized protein</fullName>
    </submittedName>
</protein>
<evidence type="ECO:0000256" key="1">
    <source>
        <dbReference type="SAM" id="MobiDB-lite"/>
    </source>
</evidence>
<comment type="caution">
    <text evidence="2">The sequence shown here is derived from an EMBL/GenBank/DDBJ whole genome shotgun (WGS) entry which is preliminary data.</text>
</comment>
<dbReference type="Proteomes" id="UP000827092">
    <property type="component" value="Unassembled WGS sequence"/>
</dbReference>
<organism evidence="2 3">
    <name type="scientific">Oedothorax gibbosus</name>
    <dbReference type="NCBI Taxonomy" id="931172"/>
    <lineage>
        <taxon>Eukaryota</taxon>
        <taxon>Metazoa</taxon>
        <taxon>Ecdysozoa</taxon>
        <taxon>Arthropoda</taxon>
        <taxon>Chelicerata</taxon>
        <taxon>Arachnida</taxon>
        <taxon>Araneae</taxon>
        <taxon>Araneomorphae</taxon>
        <taxon>Entelegynae</taxon>
        <taxon>Araneoidea</taxon>
        <taxon>Linyphiidae</taxon>
        <taxon>Erigoninae</taxon>
        <taxon>Oedothorax</taxon>
    </lineage>
</organism>
<feature type="region of interest" description="Disordered" evidence="1">
    <location>
        <begin position="1"/>
        <end position="29"/>
    </location>
</feature>
<accession>A0AAV6U5W4</accession>
<keyword evidence="3" id="KW-1185">Reference proteome</keyword>
<evidence type="ECO:0000313" key="2">
    <source>
        <dbReference type="EMBL" id="KAG8179419.1"/>
    </source>
</evidence>
<proteinExistence type="predicted"/>
<reference evidence="2 3" key="1">
    <citation type="journal article" date="2022" name="Nat. Ecol. Evol.">
        <title>A masculinizing supergene underlies an exaggerated male reproductive morph in a spider.</title>
        <authorList>
            <person name="Hendrickx F."/>
            <person name="De Corte Z."/>
            <person name="Sonet G."/>
            <person name="Van Belleghem S.M."/>
            <person name="Kostlbacher S."/>
            <person name="Vangestel C."/>
        </authorList>
    </citation>
    <scope>NUCLEOTIDE SEQUENCE [LARGE SCALE GENOMIC DNA]</scope>
    <source>
        <strain evidence="2">W744_W776</strain>
    </source>
</reference>
<gene>
    <name evidence="2" type="ORF">JTE90_026319</name>
</gene>
<sequence>MSKGASSGCGKAGSERGQATFPPSQGCSRILPPLRTGSREYAMRERSLHGNRQTHIGYRQRNLVTFRKMSSCYVHILFTSYCTADRGIGKHDANQLESYENIADPTINHQIWRKSSVADALRDMHKKECFSS</sequence>